<dbReference type="InterPro" id="IPR050330">
    <property type="entry name" value="Bact_OuterMem_StrucFunc"/>
</dbReference>
<organism evidence="5">
    <name type="scientific">bioreactor metagenome</name>
    <dbReference type="NCBI Taxonomy" id="1076179"/>
    <lineage>
        <taxon>unclassified sequences</taxon>
        <taxon>metagenomes</taxon>
        <taxon>ecological metagenomes</taxon>
    </lineage>
</organism>
<sequence length="264" mass="29453">MKNAITILIAIVLYLPAVAQETKTHSVYFSTASYQPDAAAIRILDSVAAYCKKHNATVVSLSGYCDSVGTADRNQVLSEKRADAVKSVLMLKGVQLNGIQKKGKGETLEFAGNEFYKNRRVDIVTNKPEVSKAPIAEKKVSELEEKITQAKPGDLIRLENISFYNNTSRPIPESIPVLEDLYNIMVSQPTLEIAIEGHICCIDNDFTNLSGERAQVVYDYLVRKGIDADRMSYQGFGHTRPLNEEKNEAEKQINRRVEIRVVSK</sequence>
<keyword evidence="2" id="KW-0472">Membrane</keyword>
<feature type="domain" description="OmpA-like" evidence="4">
    <location>
        <begin position="150"/>
        <end position="264"/>
    </location>
</feature>
<name>A0A644WZJ4_9ZZZZ</name>
<dbReference type="PANTHER" id="PTHR30329">
    <property type="entry name" value="STATOR ELEMENT OF FLAGELLAR MOTOR COMPLEX"/>
    <property type="match status" value="1"/>
</dbReference>
<dbReference type="InterPro" id="IPR006665">
    <property type="entry name" value="OmpA-like"/>
</dbReference>
<keyword evidence="3" id="KW-0998">Cell outer membrane</keyword>
<evidence type="ECO:0000313" key="5">
    <source>
        <dbReference type="EMBL" id="MPM08928.1"/>
    </source>
</evidence>
<dbReference type="Pfam" id="PF00691">
    <property type="entry name" value="OmpA"/>
    <property type="match status" value="2"/>
</dbReference>
<evidence type="ECO:0000256" key="2">
    <source>
        <dbReference type="ARBA" id="ARBA00023136"/>
    </source>
</evidence>
<evidence type="ECO:0000256" key="3">
    <source>
        <dbReference type="ARBA" id="ARBA00023237"/>
    </source>
</evidence>
<dbReference type="AlphaFoldDB" id="A0A644WZJ4"/>
<dbReference type="PRINTS" id="PR01021">
    <property type="entry name" value="OMPADOMAIN"/>
</dbReference>
<comment type="caution">
    <text evidence="5">The sequence shown here is derived from an EMBL/GenBank/DDBJ whole genome shotgun (WGS) entry which is preliminary data.</text>
</comment>
<reference evidence="5" key="1">
    <citation type="submission" date="2019-08" db="EMBL/GenBank/DDBJ databases">
        <authorList>
            <person name="Kucharzyk K."/>
            <person name="Murdoch R.W."/>
            <person name="Higgins S."/>
            <person name="Loffler F."/>
        </authorList>
    </citation>
    <scope>NUCLEOTIDE SEQUENCE</scope>
</reference>
<gene>
    <name evidence="5" type="ORF">SDC9_55244</name>
</gene>
<dbReference type="PROSITE" id="PS51123">
    <property type="entry name" value="OMPA_2"/>
    <property type="match status" value="2"/>
</dbReference>
<dbReference type="InterPro" id="IPR006664">
    <property type="entry name" value="OMP_bac"/>
</dbReference>
<dbReference type="InterPro" id="IPR036737">
    <property type="entry name" value="OmpA-like_sf"/>
</dbReference>
<feature type="domain" description="OmpA-like" evidence="4">
    <location>
        <begin position="16"/>
        <end position="129"/>
    </location>
</feature>
<dbReference type="SUPFAM" id="SSF103088">
    <property type="entry name" value="OmpA-like"/>
    <property type="match status" value="2"/>
</dbReference>
<evidence type="ECO:0000259" key="4">
    <source>
        <dbReference type="PROSITE" id="PS51123"/>
    </source>
</evidence>
<accession>A0A644WZJ4</accession>
<dbReference type="GO" id="GO:0009279">
    <property type="term" value="C:cell outer membrane"/>
    <property type="evidence" value="ECO:0007669"/>
    <property type="project" value="UniProtKB-SubCell"/>
</dbReference>
<evidence type="ECO:0000256" key="1">
    <source>
        <dbReference type="ARBA" id="ARBA00004442"/>
    </source>
</evidence>
<proteinExistence type="predicted"/>
<protein>
    <recommendedName>
        <fullName evidence="4">OmpA-like domain-containing protein</fullName>
    </recommendedName>
</protein>
<dbReference type="EMBL" id="VSSQ01001509">
    <property type="protein sequence ID" value="MPM08928.1"/>
    <property type="molecule type" value="Genomic_DNA"/>
</dbReference>
<comment type="subcellular location">
    <subcellularLocation>
        <location evidence="1">Cell outer membrane</location>
    </subcellularLocation>
</comment>
<dbReference type="Gene3D" id="3.30.1330.60">
    <property type="entry name" value="OmpA-like domain"/>
    <property type="match status" value="2"/>
</dbReference>
<dbReference type="PANTHER" id="PTHR30329:SF21">
    <property type="entry name" value="LIPOPROTEIN YIAD-RELATED"/>
    <property type="match status" value="1"/>
</dbReference>
<dbReference type="CDD" id="cd07185">
    <property type="entry name" value="OmpA_C-like"/>
    <property type="match status" value="2"/>
</dbReference>